<dbReference type="InterPro" id="IPR050169">
    <property type="entry name" value="Krueppel_C2H2_ZnF"/>
</dbReference>
<dbReference type="Proteomes" id="UP000050525">
    <property type="component" value="Unassembled WGS sequence"/>
</dbReference>
<dbReference type="PANTHER" id="PTHR23232">
    <property type="entry name" value="KRAB DOMAIN C2H2 ZINC FINGER"/>
    <property type="match status" value="1"/>
</dbReference>
<dbReference type="InterPro" id="IPR001909">
    <property type="entry name" value="KRAB"/>
</dbReference>
<dbReference type="EMBL" id="AKHW03006959">
    <property type="protein sequence ID" value="KYO17597.1"/>
    <property type="molecule type" value="Genomic_DNA"/>
</dbReference>
<proteinExistence type="predicted"/>
<dbReference type="Gene3D" id="6.10.140.140">
    <property type="match status" value="1"/>
</dbReference>
<keyword evidence="4" id="KW-1185">Reference proteome</keyword>
<protein>
    <recommendedName>
        <fullName evidence="2">KRAB domain-containing protein</fullName>
    </recommendedName>
</protein>
<evidence type="ECO:0000313" key="3">
    <source>
        <dbReference type="EMBL" id="KYO17597.1"/>
    </source>
</evidence>
<feature type="compositionally biased region" description="Basic and acidic residues" evidence="1">
    <location>
        <begin position="12"/>
        <end position="23"/>
    </location>
</feature>
<gene>
    <name evidence="3" type="ORF">Y1Q_0006649</name>
</gene>
<dbReference type="GO" id="GO:0006355">
    <property type="term" value="P:regulation of DNA-templated transcription"/>
    <property type="evidence" value="ECO:0007669"/>
    <property type="project" value="InterPro"/>
</dbReference>
<dbReference type="SUPFAM" id="SSF109640">
    <property type="entry name" value="KRAB domain (Kruppel-associated box)"/>
    <property type="match status" value="1"/>
</dbReference>
<organism evidence="3 4">
    <name type="scientific">Alligator mississippiensis</name>
    <name type="common">American alligator</name>
    <dbReference type="NCBI Taxonomy" id="8496"/>
    <lineage>
        <taxon>Eukaryota</taxon>
        <taxon>Metazoa</taxon>
        <taxon>Chordata</taxon>
        <taxon>Craniata</taxon>
        <taxon>Vertebrata</taxon>
        <taxon>Euteleostomi</taxon>
        <taxon>Archelosauria</taxon>
        <taxon>Archosauria</taxon>
        <taxon>Crocodylia</taxon>
        <taxon>Alligatoridae</taxon>
        <taxon>Alligatorinae</taxon>
        <taxon>Alligator</taxon>
    </lineage>
</organism>
<dbReference type="AlphaFoldDB" id="A0A151LZA2"/>
<dbReference type="PROSITE" id="PS50805">
    <property type="entry name" value="KRAB"/>
    <property type="match status" value="1"/>
</dbReference>
<dbReference type="SMART" id="SM00349">
    <property type="entry name" value="KRAB"/>
    <property type="match status" value="1"/>
</dbReference>
<dbReference type="STRING" id="8496.A0A151LZA2"/>
<dbReference type="Pfam" id="PF01352">
    <property type="entry name" value="KRAB"/>
    <property type="match status" value="1"/>
</dbReference>
<feature type="compositionally biased region" description="Polar residues" evidence="1">
    <location>
        <begin position="77"/>
        <end position="90"/>
    </location>
</feature>
<accession>A0A151LZA2</accession>
<evidence type="ECO:0000313" key="4">
    <source>
        <dbReference type="Proteomes" id="UP000050525"/>
    </source>
</evidence>
<comment type="caution">
    <text evidence="3">The sequence shown here is derived from an EMBL/GenBank/DDBJ whole genome shotgun (WGS) entry which is preliminary data.</text>
</comment>
<name>A0A151LZA2_ALLMI</name>
<evidence type="ECO:0000259" key="2">
    <source>
        <dbReference type="PROSITE" id="PS50805"/>
    </source>
</evidence>
<feature type="region of interest" description="Disordered" evidence="1">
    <location>
        <begin position="1"/>
        <end position="122"/>
    </location>
</feature>
<reference evidence="3 4" key="1">
    <citation type="journal article" date="2012" name="Genome Biol.">
        <title>Sequencing three crocodilian genomes to illuminate the evolution of archosaurs and amniotes.</title>
        <authorList>
            <person name="St John J.A."/>
            <person name="Braun E.L."/>
            <person name="Isberg S.R."/>
            <person name="Miles L.G."/>
            <person name="Chong A.Y."/>
            <person name="Gongora J."/>
            <person name="Dalzell P."/>
            <person name="Moran C."/>
            <person name="Bed'hom B."/>
            <person name="Abzhanov A."/>
            <person name="Burgess S.C."/>
            <person name="Cooksey A.M."/>
            <person name="Castoe T.A."/>
            <person name="Crawford N.G."/>
            <person name="Densmore L.D."/>
            <person name="Drew J.C."/>
            <person name="Edwards S.V."/>
            <person name="Faircloth B.C."/>
            <person name="Fujita M.K."/>
            <person name="Greenwold M.J."/>
            <person name="Hoffmann F.G."/>
            <person name="Howard J.M."/>
            <person name="Iguchi T."/>
            <person name="Janes D.E."/>
            <person name="Khan S.Y."/>
            <person name="Kohno S."/>
            <person name="de Koning A.J."/>
            <person name="Lance S.L."/>
            <person name="McCarthy F.M."/>
            <person name="McCormack J.E."/>
            <person name="Merchant M.E."/>
            <person name="Peterson D.G."/>
            <person name="Pollock D.D."/>
            <person name="Pourmand N."/>
            <person name="Raney B.J."/>
            <person name="Roessler K.A."/>
            <person name="Sanford J.R."/>
            <person name="Sawyer R.H."/>
            <person name="Schmidt C.J."/>
            <person name="Triplett E.W."/>
            <person name="Tuberville T.D."/>
            <person name="Venegas-Anaya M."/>
            <person name="Howard J.T."/>
            <person name="Jarvis E.D."/>
            <person name="Guillette L.J.Jr."/>
            <person name="Glenn T.C."/>
            <person name="Green R.E."/>
            <person name="Ray D.A."/>
        </authorList>
    </citation>
    <scope>NUCLEOTIDE SEQUENCE [LARGE SCALE GENOMIC DNA]</scope>
    <source>
        <strain evidence="3">KSC_2009_1</strain>
    </source>
</reference>
<evidence type="ECO:0000256" key="1">
    <source>
        <dbReference type="SAM" id="MobiDB-lite"/>
    </source>
</evidence>
<dbReference type="PANTHER" id="PTHR23232:SF142">
    <property type="entry name" value="GASTRULA ZINC FINGER PROTEIN XLCGF57.1-LIKE-RELATED"/>
    <property type="match status" value="1"/>
</dbReference>
<feature type="domain" description="KRAB" evidence="2">
    <location>
        <begin position="133"/>
        <end position="186"/>
    </location>
</feature>
<dbReference type="InterPro" id="IPR036051">
    <property type="entry name" value="KRAB_dom_sf"/>
</dbReference>
<dbReference type="CDD" id="cd07765">
    <property type="entry name" value="KRAB_A-box"/>
    <property type="match status" value="1"/>
</dbReference>
<sequence>MARKQPPAFHENTVRVKVDEGTSHRMQPNGALQEPSDSWPEQPQPQPEGVSLEGAAQSNSPGVQVQPPRGPREETLPSLQSGAGAQSRAHQQPPEEGPANKELPTGALSPEQGQLHKGQGRLARQGESMELWEAFEDVAVYFTREEWELLEDAQKGLYRDQMLSNCRALVFLGKAVSSFSLQPCEH</sequence>